<dbReference type="InterPro" id="IPR004341">
    <property type="entry name" value="CAT_RNA-bd_dom"/>
</dbReference>
<evidence type="ECO:0000313" key="3">
    <source>
        <dbReference type="EMBL" id="SER52113.1"/>
    </source>
</evidence>
<name>A0A1H9PWY1_9LACT</name>
<evidence type="ECO:0000256" key="1">
    <source>
        <dbReference type="ARBA" id="ARBA00022737"/>
    </source>
</evidence>
<dbReference type="STRING" id="142588.SAMN04488559_101163"/>
<dbReference type="Proteomes" id="UP000198948">
    <property type="component" value="Unassembled WGS sequence"/>
</dbReference>
<dbReference type="AlphaFoldDB" id="A0A1H9PWY1"/>
<evidence type="ECO:0000313" key="4">
    <source>
        <dbReference type="Proteomes" id="UP000198948"/>
    </source>
</evidence>
<dbReference type="Gene3D" id="1.10.1790.10">
    <property type="entry name" value="PRD domain"/>
    <property type="match status" value="2"/>
</dbReference>
<dbReference type="GO" id="GO:0003723">
    <property type="term" value="F:RNA binding"/>
    <property type="evidence" value="ECO:0007669"/>
    <property type="project" value="InterPro"/>
</dbReference>
<keyword evidence="1" id="KW-0677">Repeat</keyword>
<dbReference type="Gene3D" id="2.30.24.10">
    <property type="entry name" value="CAT RNA-binding domain"/>
    <property type="match status" value="1"/>
</dbReference>
<dbReference type="GO" id="GO:0006355">
    <property type="term" value="P:regulation of DNA-templated transcription"/>
    <property type="evidence" value="ECO:0007669"/>
    <property type="project" value="InterPro"/>
</dbReference>
<dbReference type="PANTHER" id="PTHR30185">
    <property type="entry name" value="CRYPTIC BETA-GLUCOSIDE BGL OPERON ANTITERMINATOR"/>
    <property type="match status" value="1"/>
</dbReference>
<dbReference type="InterPro" id="IPR036634">
    <property type="entry name" value="PRD_sf"/>
</dbReference>
<dbReference type="InterPro" id="IPR011608">
    <property type="entry name" value="PRD"/>
</dbReference>
<dbReference type="InterPro" id="IPR036650">
    <property type="entry name" value="CAT_RNA-bd_dom_sf"/>
</dbReference>
<accession>A0A1H9PWY1</accession>
<dbReference type="OrthoDB" id="9813552at2"/>
<dbReference type="SUPFAM" id="SSF50151">
    <property type="entry name" value="SacY-like RNA-binding domain"/>
    <property type="match status" value="1"/>
</dbReference>
<dbReference type="SMART" id="SM01061">
    <property type="entry name" value="CAT_RBD"/>
    <property type="match status" value="1"/>
</dbReference>
<dbReference type="EMBL" id="FOHA01000001">
    <property type="protein sequence ID" value="SER52113.1"/>
    <property type="molecule type" value="Genomic_DNA"/>
</dbReference>
<keyword evidence="4" id="KW-1185">Reference proteome</keyword>
<dbReference type="PANTHER" id="PTHR30185:SF15">
    <property type="entry name" value="CRYPTIC BETA-GLUCOSIDE BGL OPERON ANTITERMINATOR"/>
    <property type="match status" value="1"/>
</dbReference>
<feature type="domain" description="PRD" evidence="2">
    <location>
        <begin position="171"/>
        <end position="282"/>
    </location>
</feature>
<gene>
    <name evidence="3" type="ORF">SAMN04488559_101163</name>
</gene>
<proteinExistence type="predicted"/>
<sequence length="282" mass="33129">MMLVEQRINNNVVLANENGEKLIVMGKGIGFKVYPKDLVKKNLIEQTFIPKPDSDFRYMVEMLKGIPMDELSVSKQIVDQAEKLLATKLSPNLVVTLSDHIHFSLQRFADNIHLIHPLEWEIMQYYQKEMKVAEEALATINLQLKTNLPPSEISFLTMHFVNAQLDFSEKYESGEMTEMIMQIVKIIMYHFQITINQQTNTFARFVTHLRYYLIRQLKQEHDQNKLDSELIQIVKMKYPAEYRCAEKIADYLEKNYQSHSTENELVYLSLHINRLVIENQAK</sequence>
<evidence type="ECO:0000259" key="2">
    <source>
        <dbReference type="PROSITE" id="PS51372"/>
    </source>
</evidence>
<dbReference type="Pfam" id="PF00874">
    <property type="entry name" value="PRD"/>
    <property type="match status" value="2"/>
</dbReference>
<organism evidence="3 4">
    <name type="scientific">Isobaculum melis</name>
    <dbReference type="NCBI Taxonomy" id="142588"/>
    <lineage>
        <taxon>Bacteria</taxon>
        <taxon>Bacillati</taxon>
        <taxon>Bacillota</taxon>
        <taxon>Bacilli</taxon>
        <taxon>Lactobacillales</taxon>
        <taxon>Carnobacteriaceae</taxon>
        <taxon>Isobaculum</taxon>
    </lineage>
</organism>
<reference evidence="3 4" key="1">
    <citation type="submission" date="2016-10" db="EMBL/GenBank/DDBJ databases">
        <authorList>
            <person name="de Groot N.N."/>
        </authorList>
    </citation>
    <scope>NUCLEOTIDE SEQUENCE [LARGE SCALE GENOMIC DNA]</scope>
    <source>
        <strain evidence="3 4">DSM 13760</strain>
    </source>
</reference>
<dbReference type="SUPFAM" id="SSF63520">
    <property type="entry name" value="PTS-regulatory domain, PRD"/>
    <property type="match status" value="2"/>
</dbReference>
<dbReference type="Pfam" id="PF03123">
    <property type="entry name" value="CAT_RBD"/>
    <property type="match status" value="1"/>
</dbReference>
<protein>
    <submittedName>
        <fullName evidence="3">Transcriptional antiterminator, BglG family</fullName>
    </submittedName>
</protein>
<dbReference type="InterPro" id="IPR050661">
    <property type="entry name" value="BglG_antiterminators"/>
</dbReference>
<dbReference type="PROSITE" id="PS51372">
    <property type="entry name" value="PRD_2"/>
    <property type="match status" value="2"/>
</dbReference>
<feature type="domain" description="PRD" evidence="2">
    <location>
        <begin position="65"/>
        <end position="170"/>
    </location>
</feature>